<comment type="caution">
    <text evidence="1">The sequence shown here is derived from an EMBL/GenBank/DDBJ whole genome shotgun (WGS) entry which is preliminary data.</text>
</comment>
<keyword evidence="2" id="KW-1185">Reference proteome</keyword>
<proteinExistence type="predicted"/>
<name>A0A812WTC3_SYMPI</name>
<dbReference type="AlphaFoldDB" id="A0A812WTC3"/>
<dbReference type="EMBL" id="CAJNIZ010044833">
    <property type="protein sequence ID" value="CAE7702570.1"/>
    <property type="molecule type" value="Genomic_DNA"/>
</dbReference>
<dbReference type="OrthoDB" id="425340at2759"/>
<reference evidence="1" key="1">
    <citation type="submission" date="2021-02" db="EMBL/GenBank/DDBJ databases">
        <authorList>
            <person name="Dougan E. K."/>
            <person name="Rhodes N."/>
            <person name="Thang M."/>
            <person name="Chan C."/>
        </authorList>
    </citation>
    <scope>NUCLEOTIDE SEQUENCE</scope>
</reference>
<dbReference type="Proteomes" id="UP000649617">
    <property type="component" value="Unassembled WGS sequence"/>
</dbReference>
<organism evidence="1 2">
    <name type="scientific">Symbiodinium pilosum</name>
    <name type="common">Dinoflagellate</name>
    <dbReference type="NCBI Taxonomy" id="2952"/>
    <lineage>
        <taxon>Eukaryota</taxon>
        <taxon>Sar</taxon>
        <taxon>Alveolata</taxon>
        <taxon>Dinophyceae</taxon>
        <taxon>Suessiales</taxon>
        <taxon>Symbiodiniaceae</taxon>
        <taxon>Symbiodinium</taxon>
    </lineage>
</organism>
<evidence type="ECO:0000313" key="1">
    <source>
        <dbReference type="EMBL" id="CAE7702570.1"/>
    </source>
</evidence>
<protein>
    <submittedName>
        <fullName evidence="1">MYO2 protein</fullName>
    </submittedName>
</protein>
<evidence type="ECO:0000313" key="2">
    <source>
        <dbReference type="Proteomes" id="UP000649617"/>
    </source>
</evidence>
<accession>A0A812WTC3</accession>
<sequence>MGVALATHCCASDEEEKPEALKSLKKDVAFVSVSLDKQPLTESLQGNWYRQCDSKHVGEISGSRLFWNPQWGLNDVSSPLSEGSSGLLVVQMEDETRYATVTTKPQTSIMWADGDVWIRT</sequence>
<gene>
    <name evidence="1" type="primary">MYO2</name>
    <name evidence="1" type="ORF">SPIL2461_LOCUS19776</name>
</gene>